<organism evidence="1 2">
    <name type="scientific">Dentiscutata erythropus</name>
    <dbReference type="NCBI Taxonomy" id="1348616"/>
    <lineage>
        <taxon>Eukaryota</taxon>
        <taxon>Fungi</taxon>
        <taxon>Fungi incertae sedis</taxon>
        <taxon>Mucoromycota</taxon>
        <taxon>Glomeromycotina</taxon>
        <taxon>Glomeromycetes</taxon>
        <taxon>Diversisporales</taxon>
        <taxon>Gigasporaceae</taxon>
        <taxon>Dentiscutata</taxon>
    </lineage>
</organism>
<protein>
    <submittedName>
        <fullName evidence="1">5304_t:CDS:1</fullName>
    </submittedName>
</protein>
<dbReference type="EMBL" id="CAJVPY010033890">
    <property type="protein sequence ID" value="CAG8799433.1"/>
    <property type="molecule type" value="Genomic_DNA"/>
</dbReference>
<dbReference type="AlphaFoldDB" id="A0A9N9JWD1"/>
<sequence>MNVVDASGFMNSRSLNTPMKLFLKGFYPVNATQEFSIPSFEKEDIILATGKFRIVEYINEKNEKLSALKIILSNIVHLDIEPDDLPKFSALVNIIAMVKEPPLINDDDGFMTVKTEDSDSSSKAISFAEKIAAKFDNKHVTKNKSPVINSPITSKTEPYTQINTNKKSLVTKSFKTKPSSTPKPYT</sequence>
<evidence type="ECO:0000313" key="2">
    <source>
        <dbReference type="Proteomes" id="UP000789405"/>
    </source>
</evidence>
<keyword evidence="2" id="KW-1185">Reference proteome</keyword>
<dbReference type="OrthoDB" id="2419632at2759"/>
<accession>A0A9N9JWD1</accession>
<evidence type="ECO:0000313" key="1">
    <source>
        <dbReference type="EMBL" id="CAG8799433.1"/>
    </source>
</evidence>
<comment type="caution">
    <text evidence="1">The sequence shown here is derived from an EMBL/GenBank/DDBJ whole genome shotgun (WGS) entry which is preliminary data.</text>
</comment>
<reference evidence="1" key="1">
    <citation type="submission" date="2021-06" db="EMBL/GenBank/DDBJ databases">
        <authorList>
            <person name="Kallberg Y."/>
            <person name="Tangrot J."/>
            <person name="Rosling A."/>
        </authorList>
    </citation>
    <scope>NUCLEOTIDE SEQUENCE</scope>
    <source>
        <strain evidence="1">MA453B</strain>
    </source>
</reference>
<name>A0A9N9JWD1_9GLOM</name>
<gene>
    <name evidence="1" type="ORF">DERYTH_LOCUS23067</name>
</gene>
<dbReference type="Proteomes" id="UP000789405">
    <property type="component" value="Unassembled WGS sequence"/>
</dbReference>
<proteinExistence type="predicted"/>